<gene>
    <name evidence="2" type="ORF">F751_5707</name>
</gene>
<keyword evidence="3" id="KW-1185">Reference proteome</keyword>
<evidence type="ECO:0000256" key="1">
    <source>
        <dbReference type="SAM" id="MobiDB-lite"/>
    </source>
</evidence>
<dbReference type="GeneID" id="23617098"/>
<name>A0A087SRX6_AUXPR</name>
<dbReference type="EMBL" id="KL662171">
    <property type="protein sequence ID" value="KFM28480.1"/>
    <property type="molecule type" value="Genomic_DNA"/>
</dbReference>
<sequence length="155" mass="17124">MCQMIFLQKGGTVAILAWMLPTISHNHFTRDKLDTASSESRMQACTRFAEPAGKCLQPPLWMNSICCLRLSRDEQCARPPRLDARAQRPSPCQSHSSCQLRSPYFVLCGSAGQPRRGLCSLATALVCRGPLLQSEGQSAERRTPARTSNETWKGG</sequence>
<evidence type="ECO:0000313" key="2">
    <source>
        <dbReference type="EMBL" id="KFM28480.1"/>
    </source>
</evidence>
<dbReference type="KEGG" id="apro:F751_5707"/>
<protein>
    <submittedName>
        <fullName evidence="2">Uncharacterized protein</fullName>
    </submittedName>
</protein>
<feature type="region of interest" description="Disordered" evidence="1">
    <location>
        <begin position="136"/>
        <end position="155"/>
    </location>
</feature>
<dbReference type="AlphaFoldDB" id="A0A087SRX6"/>
<proteinExistence type="predicted"/>
<reference evidence="2 3" key="1">
    <citation type="journal article" date="2014" name="BMC Genomics">
        <title>Oil accumulation mechanisms of the oleaginous microalga Chlorella protothecoides revealed through its genome, transcriptomes, and proteomes.</title>
        <authorList>
            <person name="Gao C."/>
            <person name="Wang Y."/>
            <person name="Shen Y."/>
            <person name="Yan D."/>
            <person name="He X."/>
            <person name="Dai J."/>
            <person name="Wu Q."/>
        </authorList>
    </citation>
    <scope>NUCLEOTIDE SEQUENCE [LARGE SCALE GENOMIC DNA]</scope>
    <source>
        <strain evidence="2 3">0710</strain>
    </source>
</reference>
<accession>A0A087SRX6</accession>
<feature type="compositionally biased region" description="Polar residues" evidence="1">
    <location>
        <begin position="145"/>
        <end position="155"/>
    </location>
</feature>
<dbReference type="Proteomes" id="UP000028924">
    <property type="component" value="Unassembled WGS sequence"/>
</dbReference>
<dbReference type="RefSeq" id="XP_011401499.1">
    <property type="nucleotide sequence ID" value="XM_011403197.1"/>
</dbReference>
<organism evidence="2 3">
    <name type="scientific">Auxenochlorella protothecoides</name>
    <name type="common">Green microalga</name>
    <name type="synonym">Chlorella protothecoides</name>
    <dbReference type="NCBI Taxonomy" id="3075"/>
    <lineage>
        <taxon>Eukaryota</taxon>
        <taxon>Viridiplantae</taxon>
        <taxon>Chlorophyta</taxon>
        <taxon>core chlorophytes</taxon>
        <taxon>Trebouxiophyceae</taxon>
        <taxon>Chlorellales</taxon>
        <taxon>Chlorellaceae</taxon>
        <taxon>Auxenochlorella</taxon>
    </lineage>
</organism>
<evidence type="ECO:0000313" key="3">
    <source>
        <dbReference type="Proteomes" id="UP000028924"/>
    </source>
</evidence>